<evidence type="ECO:0000313" key="1">
    <source>
        <dbReference type="EMBL" id="SBV93213.1"/>
    </source>
</evidence>
<name>A0A212J152_9BACT</name>
<organism evidence="1">
    <name type="scientific">uncultured Dysgonomonas sp</name>
    <dbReference type="NCBI Taxonomy" id="206096"/>
    <lineage>
        <taxon>Bacteria</taxon>
        <taxon>Pseudomonadati</taxon>
        <taxon>Bacteroidota</taxon>
        <taxon>Bacteroidia</taxon>
        <taxon>Bacteroidales</taxon>
        <taxon>Dysgonomonadaceae</taxon>
        <taxon>Dysgonomonas</taxon>
        <taxon>environmental samples</taxon>
    </lineage>
</organism>
<accession>A0A212J152</accession>
<gene>
    <name evidence="1" type="ORF">KL86DYS1_10808</name>
</gene>
<sequence>MRSIIELIRNKRECDIEEELIKISNIREVAFLIFEMEDYFEKAKLKLKCFFIYISTSVY</sequence>
<dbReference type="AlphaFoldDB" id="A0A212J152"/>
<reference evidence="1" key="1">
    <citation type="submission" date="2016-04" db="EMBL/GenBank/DDBJ databases">
        <authorList>
            <person name="Evans L.H."/>
            <person name="Alamgir A."/>
            <person name="Owens N."/>
            <person name="Weber N.D."/>
            <person name="Virtaneva K."/>
            <person name="Barbian K."/>
            <person name="Babar A."/>
            <person name="Rosenke K."/>
        </authorList>
    </citation>
    <scope>NUCLEOTIDE SEQUENCE</scope>
    <source>
        <strain evidence="1">86-1</strain>
    </source>
</reference>
<protein>
    <submittedName>
        <fullName evidence="1">Uncharacterized protein</fullName>
    </submittedName>
</protein>
<proteinExistence type="predicted"/>
<dbReference type="EMBL" id="FLUM01000001">
    <property type="protein sequence ID" value="SBV93213.1"/>
    <property type="molecule type" value="Genomic_DNA"/>
</dbReference>